<dbReference type="GO" id="GO:0004497">
    <property type="term" value="F:monooxygenase activity"/>
    <property type="evidence" value="ECO:0007669"/>
    <property type="project" value="UniProtKB-KW"/>
</dbReference>
<evidence type="ECO:0000256" key="3">
    <source>
        <dbReference type="ARBA" id="ARBA00023002"/>
    </source>
</evidence>
<protein>
    <submittedName>
        <fullName evidence="5">Xenobiotic compound monooxygenase</fullName>
    </submittedName>
</protein>
<proteinExistence type="predicted"/>
<keyword evidence="3" id="KW-0560">Oxidoreductase</keyword>
<dbReference type="PATRIC" id="fig|629262.5.peg.5582"/>
<reference evidence="5 6" key="1">
    <citation type="journal article" date="2011" name="PLoS Pathog.">
        <title>Dynamic evolution of pathogenicity revealed by sequencing and comparative genomics of 19 Pseudomonas syringae isolates.</title>
        <authorList>
            <person name="Baltrus D.A."/>
            <person name="Nishimura M.T."/>
            <person name="Romanchuk A."/>
            <person name="Chang J.H."/>
            <person name="Mukhtar M.S."/>
            <person name="Cherkis K."/>
            <person name="Roach J."/>
            <person name="Grant S.R."/>
            <person name="Jones C.D."/>
            <person name="Dangl J.L."/>
        </authorList>
    </citation>
    <scope>NUCLEOTIDE SEQUENCE [LARGE SCALE GENOMIC DNA]</scope>
    <source>
        <strain evidence="6">M301072PT</strain>
    </source>
</reference>
<dbReference type="EMBL" id="AEAH01002126">
    <property type="protein sequence ID" value="EGH34015.1"/>
    <property type="molecule type" value="Genomic_DNA"/>
</dbReference>
<evidence type="ECO:0000313" key="5">
    <source>
        <dbReference type="EMBL" id="EGH34015.1"/>
    </source>
</evidence>
<dbReference type="PANTHER" id="PTHR30011:SF16">
    <property type="entry name" value="C2H2 FINGER DOMAIN TRANSCRIPTION FACTOR (EUROFUNG)-RELATED"/>
    <property type="match status" value="1"/>
</dbReference>
<dbReference type="PANTHER" id="PTHR30011">
    <property type="entry name" value="ALKANESULFONATE MONOOXYGENASE-RELATED"/>
    <property type="match status" value="1"/>
</dbReference>
<dbReference type="Proteomes" id="UP000004471">
    <property type="component" value="Unassembled WGS sequence"/>
</dbReference>
<comment type="caution">
    <text evidence="5">The sequence shown here is derived from an EMBL/GenBank/DDBJ whole genome shotgun (WGS) entry which is preliminary data.</text>
</comment>
<evidence type="ECO:0000256" key="1">
    <source>
        <dbReference type="ARBA" id="ARBA00022630"/>
    </source>
</evidence>
<dbReference type="SUPFAM" id="SSF51679">
    <property type="entry name" value="Bacterial luciferase-like"/>
    <property type="match status" value="1"/>
</dbReference>
<dbReference type="Gene3D" id="3.20.20.30">
    <property type="entry name" value="Luciferase-like domain"/>
    <property type="match status" value="1"/>
</dbReference>
<dbReference type="InterPro" id="IPR051260">
    <property type="entry name" value="Diverse_substr_monoxygenases"/>
</dbReference>
<keyword evidence="1" id="KW-0285">Flavoprotein</keyword>
<evidence type="ECO:0000313" key="6">
    <source>
        <dbReference type="Proteomes" id="UP000004471"/>
    </source>
</evidence>
<evidence type="ECO:0000256" key="2">
    <source>
        <dbReference type="ARBA" id="ARBA00022643"/>
    </source>
</evidence>
<name>F3FUX3_PSESX</name>
<feature type="non-terminal residue" evidence="5">
    <location>
        <position position="1"/>
    </location>
</feature>
<dbReference type="AlphaFoldDB" id="F3FUX3"/>
<keyword evidence="2" id="KW-0288">FMN</keyword>
<gene>
    <name evidence="5" type="ORF">PSYJA_35869</name>
</gene>
<accession>F3FUX3</accession>
<dbReference type="GO" id="GO:0016705">
    <property type="term" value="F:oxidoreductase activity, acting on paired donors, with incorporation or reduction of molecular oxygen"/>
    <property type="evidence" value="ECO:0007669"/>
    <property type="project" value="InterPro"/>
</dbReference>
<sequence length="146" mass="16094">SQFKPDEPLRHVHTNAIQSAVETFSTADPNTIWTPQALADWVGIGGFGPLFVGSPETVADLLQEWVEETDVDGFNLAYALTHETFIDAVELLVPELQKRGVYKTEYANGTLREKLFGDGPRLEAGHPGAVFRDLAALQRNRQTESA</sequence>
<organism evidence="5 6">
    <name type="scientific">Pseudomonas syringae pv. japonica str. M301072</name>
    <dbReference type="NCBI Taxonomy" id="629262"/>
    <lineage>
        <taxon>Bacteria</taxon>
        <taxon>Pseudomonadati</taxon>
        <taxon>Pseudomonadota</taxon>
        <taxon>Gammaproteobacteria</taxon>
        <taxon>Pseudomonadales</taxon>
        <taxon>Pseudomonadaceae</taxon>
        <taxon>Pseudomonas</taxon>
        <taxon>Pseudomonas syringae</taxon>
    </lineage>
</organism>
<evidence type="ECO:0000256" key="4">
    <source>
        <dbReference type="ARBA" id="ARBA00023033"/>
    </source>
</evidence>
<dbReference type="HOGENOM" id="CLU_1772106_0_0_6"/>
<dbReference type="InterPro" id="IPR036661">
    <property type="entry name" value="Luciferase-like_sf"/>
</dbReference>
<keyword evidence="4 5" id="KW-0503">Monooxygenase</keyword>